<proteinExistence type="predicted"/>
<dbReference type="EMBL" id="BQNJ01000001">
    <property type="protein sequence ID" value="GKH00211.1"/>
    <property type="molecule type" value="Genomic_DNA"/>
</dbReference>
<evidence type="ECO:0000313" key="2">
    <source>
        <dbReference type="EMBL" id="GKH00211.1"/>
    </source>
</evidence>
<reference evidence="2" key="1">
    <citation type="submission" date="2022-01" db="EMBL/GenBank/DDBJ databases">
        <title>Novel bile acid biosynthetic pathways are enriched in the microbiome of centenarians.</title>
        <authorList>
            <person name="Sato Y."/>
            <person name="Atarashi K."/>
            <person name="Plichta R.D."/>
            <person name="Arai Y."/>
            <person name="Sasajima S."/>
            <person name="Kearney M.S."/>
            <person name="Suda W."/>
            <person name="Takeshita K."/>
            <person name="Sasaki T."/>
            <person name="Okamoto S."/>
            <person name="Skelly N.A."/>
            <person name="Okamura Y."/>
            <person name="Vlamakis H."/>
            <person name="Li Y."/>
            <person name="Tanoue T."/>
            <person name="Takei H."/>
            <person name="Nittono H."/>
            <person name="Narushima S."/>
            <person name="Irie J."/>
            <person name="Itoh H."/>
            <person name="Moriya K."/>
            <person name="Sugiura Y."/>
            <person name="Suematsu M."/>
            <person name="Moritoki N."/>
            <person name="Shibata S."/>
            <person name="Littman R.D."/>
            <person name="Fischbach A.M."/>
            <person name="Uwamino Y."/>
            <person name="Inoue T."/>
            <person name="Honda A."/>
            <person name="Hattori M."/>
            <person name="Murai T."/>
            <person name="Xavier J.R."/>
            <person name="Hirose N."/>
            <person name="Honda K."/>
        </authorList>
    </citation>
    <scope>NUCLEOTIDE SEQUENCE</scope>
    <source>
        <strain evidence="2">CE91-St55</strain>
    </source>
</reference>
<feature type="domain" description="DUF7666" evidence="1">
    <location>
        <begin position="1"/>
        <end position="92"/>
    </location>
</feature>
<name>A0AA37JEM6_9FIRM</name>
<evidence type="ECO:0000313" key="3">
    <source>
        <dbReference type="Proteomes" id="UP001055091"/>
    </source>
</evidence>
<dbReference type="InterPro" id="IPR056083">
    <property type="entry name" value="DUF7666"/>
</dbReference>
<dbReference type="AlphaFoldDB" id="A0AA37JEM6"/>
<organism evidence="2 3">
    <name type="scientific">Hungatella hathewayi</name>
    <dbReference type="NCBI Taxonomy" id="154046"/>
    <lineage>
        <taxon>Bacteria</taxon>
        <taxon>Bacillati</taxon>
        <taxon>Bacillota</taxon>
        <taxon>Clostridia</taxon>
        <taxon>Lachnospirales</taxon>
        <taxon>Lachnospiraceae</taxon>
        <taxon>Hungatella</taxon>
    </lineage>
</organism>
<accession>A0AA37JEM6</accession>
<dbReference type="Pfam" id="PF24703">
    <property type="entry name" value="DUF7666"/>
    <property type="match status" value="1"/>
</dbReference>
<dbReference type="Proteomes" id="UP001055091">
    <property type="component" value="Unassembled WGS sequence"/>
</dbReference>
<protein>
    <recommendedName>
        <fullName evidence="1">DUF7666 domain-containing protein</fullName>
    </recommendedName>
</protein>
<evidence type="ECO:0000259" key="1">
    <source>
        <dbReference type="Pfam" id="PF24703"/>
    </source>
</evidence>
<gene>
    <name evidence="2" type="ORF">CE91St55_21920</name>
</gene>
<comment type="caution">
    <text evidence="2">The sequence shown here is derived from an EMBL/GenBank/DDBJ whole genome shotgun (WGS) entry which is preliminary data.</text>
</comment>
<sequence>MIAYKGFLPGLICRDYQFKMGLNVTEKANCAHNGFHCAEDPLDCLSYYGDINHAEYYIVDAGGDIDEDDVDSKISCTELTILKRLTKKELFLHGLAFMADHPKRKWNSHIKADKAEAWNGYAAVRGTDPIAKGTRNGDVLAFAKEDSTTGGIQQIVVAEIDGKTLQPGIWYGVELEKRMVN</sequence>
<dbReference type="RefSeq" id="WP_244052533.1">
    <property type="nucleotide sequence ID" value="NZ_BQNJ01000001.1"/>
</dbReference>